<accession>A0ACC0CCD1</accession>
<keyword evidence="2" id="KW-1185">Reference proteome</keyword>
<dbReference type="Proteomes" id="UP001060085">
    <property type="component" value="Linkage Group LG01"/>
</dbReference>
<name>A0ACC0CCD1_CATRO</name>
<gene>
    <name evidence="1" type="ORF">M9H77_03686</name>
</gene>
<comment type="caution">
    <text evidence="1">The sequence shown here is derived from an EMBL/GenBank/DDBJ whole genome shotgun (WGS) entry which is preliminary data.</text>
</comment>
<proteinExistence type="predicted"/>
<evidence type="ECO:0000313" key="2">
    <source>
        <dbReference type="Proteomes" id="UP001060085"/>
    </source>
</evidence>
<organism evidence="1 2">
    <name type="scientific">Catharanthus roseus</name>
    <name type="common">Madagascar periwinkle</name>
    <name type="synonym">Vinca rosea</name>
    <dbReference type="NCBI Taxonomy" id="4058"/>
    <lineage>
        <taxon>Eukaryota</taxon>
        <taxon>Viridiplantae</taxon>
        <taxon>Streptophyta</taxon>
        <taxon>Embryophyta</taxon>
        <taxon>Tracheophyta</taxon>
        <taxon>Spermatophyta</taxon>
        <taxon>Magnoliopsida</taxon>
        <taxon>eudicotyledons</taxon>
        <taxon>Gunneridae</taxon>
        <taxon>Pentapetalae</taxon>
        <taxon>asterids</taxon>
        <taxon>lamiids</taxon>
        <taxon>Gentianales</taxon>
        <taxon>Apocynaceae</taxon>
        <taxon>Rauvolfioideae</taxon>
        <taxon>Vinceae</taxon>
        <taxon>Catharanthinae</taxon>
        <taxon>Catharanthus</taxon>
    </lineage>
</organism>
<dbReference type="EMBL" id="CM044701">
    <property type="protein sequence ID" value="KAI5682458.1"/>
    <property type="molecule type" value="Genomic_DNA"/>
</dbReference>
<sequence length="171" mass="19878">MVTNQKYHHTATTRKIKPAMEEIDKYLRKKIEKCHTGMGIPRPYPRPWMVGSGSINFIPKGYGSRSSSMFHYKSLGMSLGVPRGSGHIYTPMRNDVLYLECIYKIDEILVKFLLFLSPPQSFCPGFVPAHTGKTDWIENYLMRFSVTWRYGGATVSRLRHHRHLHDELLYK</sequence>
<protein>
    <submittedName>
        <fullName evidence="1">Uncharacterized protein</fullName>
    </submittedName>
</protein>
<reference evidence="2" key="1">
    <citation type="journal article" date="2023" name="Nat. Plants">
        <title>Single-cell RNA sequencing provides a high-resolution roadmap for understanding the multicellular compartmentation of specialized metabolism.</title>
        <authorList>
            <person name="Sun S."/>
            <person name="Shen X."/>
            <person name="Li Y."/>
            <person name="Li Y."/>
            <person name="Wang S."/>
            <person name="Li R."/>
            <person name="Zhang H."/>
            <person name="Shen G."/>
            <person name="Guo B."/>
            <person name="Wei J."/>
            <person name="Xu J."/>
            <person name="St-Pierre B."/>
            <person name="Chen S."/>
            <person name="Sun C."/>
        </authorList>
    </citation>
    <scope>NUCLEOTIDE SEQUENCE [LARGE SCALE GENOMIC DNA]</scope>
</reference>
<evidence type="ECO:0000313" key="1">
    <source>
        <dbReference type="EMBL" id="KAI5682458.1"/>
    </source>
</evidence>